<protein>
    <recommendedName>
        <fullName evidence="5">Methyltransferase family protein</fullName>
    </recommendedName>
</protein>
<gene>
    <name evidence="3" type="ORF">LY56_03191</name>
</gene>
<feature type="transmembrane region" description="Helical" evidence="2">
    <location>
        <begin position="31"/>
        <end position="51"/>
    </location>
</feature>
<dbReference type="InterPro" id="IPR029063">
    <property type="entry name" value="SAM-dependent_MTases_sf"/>
</dbReference>
<sequence length="274" mass="30118">MHQDVCFLRDFYYSSALGRAAQKAMRDRLSACWPSVAGLSVAGFGFAAPLLRPCLQDARRVIALMPAQQGVMHWPAEAANHSVLVEETNWPIASDSIDRLVVLHGIETSDRPAALMEEAARVTKIGAKVVLILPNRSGLWARRDGTPFALGRPYSLGQVETLLVEHGFAVENHSAALFFPPRDRATWLRWAMVMENMGQKLSRYHAGGVLLVEAMRVADAPRPSGLSVRERKPLRILDPVRAGGTQPAWRGKPNQSSAPAAKTWAEESSLPARR</sequence>
<feature type="region of interest" description="Disordered" evidence="1">
    <location>
        <begin position="237"/>
        <end position="274"/>
    </location>
</feature>
<dbReference type="Proteomes" id="UP000249364">
    <property type="component" value="Unassembled WGS sequence"/>
</dbReference>
<evidence type="ECO:0000256" key="2">
    <source>
        <dbReference type="SAM" id="Phobius"/>
    </source>
</evidence>
<keyword evidence="4" id="KW-1185">Reference proteome</keyword>
<dbReference type="EMBL" id="QKZQ01000021">
    <property type="protein sequence ID" value="PZX37754.1"/>
    <property type="molecule type" value="Genomic_DNA"/>
</dbReference>
<dbReference type="RefSeq" id="WP_071468226.1">
    <property type="nucleotide sequence ID" value="NZ_MEHT01000002.1"/>
</dbReference>
<name>A0A2W7PNG4_9RHOB</name>
<proteinExistence type="predicted"/>
<comment type="caution">
    <text evidence="3">The sequence shown here is derived from an EMBL/GenBank/DDBJ whole genome shotgun (WGS) entry which is preliminary data.</text>
</comment>
<dbReference type="AlphaFoldDB" id="A0A2W7PNG4"/>
<evidence type="ECO:0008006" key="5">
    <source>
        <dbReference type="Google" id="ProtNLM"/>
    </source>
</evidence>
<evidence type="ECO:0000313" key="3">
    <source>
        <dbReference type="EMBL" id="PZX37754.1"/>
    </source>
</evidence>
<dbReference type="Gene3D" id="3.40.50.150">
    <property type="entry name" value="Vaccinia Virus protein VP39"/>
    <property type="match status" value="1"/>
</dbReference>
<evidence type="ECO:0000313" key="4">
    <source>
        <dbReference type="Proteomes" id="UP000249364"/>
    </source>
</evidence>
<keyword evidence="2" id="KW-1133">Transmembrane helix</keyword>
<keyword evidence="2" id="KW-0812">Transmembrane</keyword>
<dbReference type="STRING" id="121821.GCA_001870675_00749"/>
<dbReference type="SUPFAM" id="SSF53335">
    <property type="entry name" value="S-adenosyl-L-methionine-dependent methyltransferases"/>
    <property type="match status" value="1"/>
</dbReference>
<accession>A0A2W7PNG4</accession>
<reference evidence="3 4" key="1">
    <citation type="submission" date="2018-06" db="EMBL/GenBank/DDBJ databases">
        <title>Genomic Encyclopedia of Archaeal and Bacterial Type Strains, Phase II (KMG-II): from individual species to whole genera.</title>
        <authorList>
            <person name="Goeker M."/>
        </authorList>
    </citation>
    <scope>NUCLEOTIDE SEQUENCE [LARGE SCALE GENOMIC DNA]</scope>
    <source>
        <strain evidence="3 4">DSM 13087</strain>
    </source>
</reference>
<evidence type="ECO:0000256" key="1">
    <source>
        <dbReference type="SAM" id="MobiDB-lite"/>
    </source>
</evidence>
<organism evidence="3 4">
    <name type="scientific">Roseinatronobacter thiooxidans</name>
    <dbReference type="NCBI Taxonomy" id="121821"/>
    <lineage>
        <taxon>Bacteria</taxon>
        <taxon>Pseudomonadati</taxon>
        <taxon>Pseudomonadota</taxon>
        <taxon>Alphaproteobacteria</taxon>
        <taxon>Rhodobacterales</taxon>
        <taxon>Paracoccaceae</taxon>
        <taxon>Roseinatronobacter</taxon>
    </lineage>
</organism>
<keyword evidence="2" id="KW-0472">Membrane</keyword>